<keyword evidence="2" id="KW-1185">Reference proteome</keyword>
<dbReference type="EMBL" id="BPLR01014205">
    <property type="protein sequence ID" value="GIY67140.1"/>
    <property type="molecule type" value="Genomic_DNA"/>
</dbReference>
<comment type="caution">
    <text evidence="1">The sequence shown here is derived from an EMBL/GenBank/DDBJ whole genome shotgun (WGS) entry which is preliminary data.</text>
</comment>
<sequence length="132" mass="14168">MLKRIEGEEGWCAGLGDGMEWIKLYIYSLKSGENSIDEDLVALVTLMARSTSGQALHVSSITFYLFHSSLPERSCHGIEGVVGGLWTGGGAKGNIGPGSTREEGVRLLFGKMLLLDDGKIGMRYDGIECVGV</sequence>
<evidence type="ECO:0000313" key="2">
    <source>
        <dbReference type="Proteomes" id="UP001054945"/>
    </source>
</evidence>
<accession>A0AAV4VCA5</accession>
<reference evidence="1 2" key="1">
    <citation type="submission" date="2021-06" db="EMBL/GenBank/DDBJ databases">
        <title>Caerostris extrusa draft genome.</title>
        <authorList>
            <person name="Kono N."/>
            <person name="Arakawa K."/>
        </authorList>
    </citation>
    <scope>NUCLEOTIDE SEQUENCE [LARGE SCALE GENOMIC DNA]</scope>
</reference>
<dbReference type="AlphaFoldDB" id="A0AAV4VCA5"/>
<organism evidence="1 2">
    <name type="scientific">Caerostris extrusa</name>
    <name type="common">Bark spider</name>
    <name type="synonym">Caerostris bankana</name>
    <dbReference type="NCBI Taxonomy" id="172846"/>
    <lineage>
        <taxon>Eukaryota</taxon>
        <taxon>Metazoa</taxon>
        <taxon>Ecdysozoa</taxon>
        <taxon>Arthropoda</taxon>
        <taxon>Chelicerata</taxon>
        <taxon>Arachnida</taxon>
        <taxon>Araneae</taxon>
        <taxon>Araneomorphae</taxon>
        <taxon>Entelegynae</taxon>
        <taxon>Araneoidea</taxon>
        <taxon>Araneidae</taxon>
        <taxon>Caerostris</taxon>
    </lineage>
</organism>
<protein>
    <submittedName>
        <fullName evidence="1">Uncharacterized protein</fullName>
    </submittedName>
</protein>
<gene>
    <name evidence="1" type="ORF">CEXT_13041</name>
</gene>
<name>A0AAV4VCA5_CAEEX</name>
<proteinExistence type="predicted"/>
<dbReference type="Proteomes" id="UP001054945">
    <property type="component" value="Unassembled WGS sequence"/>
</dbReference>
<evidence type="ECO:0000313" key="1">
    <source>
        <dbReference type="EMBL" id="GIY67140.1"/>
    </source>
</evidence>